<feature type="compositionally biased region" description="Polar residues" evidence="18">
    <location>
        <begin position="57"/>
        <end position="66"/>
    </location>
</feature>
<evidence type="ECO:0000259" key="20">
    <source>
        <dbReference type="Pfam" id="PF00593"/>
    </source>
</evidence>
<dbReference type="GO" id="GO:0009279">
    <property type="term" value="C:cell outer membrane"/>
    <property type="evidence" value="ECO:0007669"/>
    <property type="project" value="UniProtKB-SubCell"/>
</dbReference>
<dbReference type="CDD" id="cd01347">
    <property type="entry name" value="ligand_gated_channel"/>
    <property type="match status" value="1"/>
</dbReference>
<feature type="compositionally biased region" description="Polar residues" evidence="18">
    <location>
        <begin position="113"/>
        <end position="127"/>
    </location>
</feature>
<dbReference type="RefSeq" id="WP_244634113.1">
    <property type="nucleotide sequence ID" value="NZ_CP024640.1"/>
</dbReference>
<evidence type="ECO:0000256" key="10">
    <source>
        <dbReference type="ARBA" id="ARBA00023077"/>
    </source>
</evidence>
<feature type="short sequence motif" description="TonB box" evidence="15">
    <location>
        <begin position="67"/>
        <end position="73"/>
    </location>
</feature>
<evidence type="ECO:0000256" key="16">
    <source>
        <dbReference type="PROSITE-ProRule" id="PRU10144"/>
    </source>
</evidence>
<feature type="domain" description="TonB-dependent receptor plug" evidence="21">
    <location>
        <begin position="84"/>
        <end position="197"/>
    </location>
</feature>
<dbReference type="Proteomes" id="UP001171299">
    <property type="component" value="Unassembled WGS sequence"/>
</dbReference>
<evidence type="ECO:0000256" key="9">
    <source>
        <dbReference type="ARBA" id="ARBA00023065"/>
    </source>
</evidence>
<dbReference type="InterPro" id="IPR037066">
    <property type="entry name" value="Plug_dom_sf"/>
</dbReference>
<proteinExistence type="inferred from homology"/>
<feature type="signal peptide" evidence="19">
    <location>
        <begin position="1"/>
        <end position="27"/>
    </location>
</feature>
<dbReference type="AlphaFoldDB" id="A0AAP9HAZ6"/>
<reference evidence="22" key="3">
    <citation type="submission" date="2023-07" db="EMBL/GenBank/DDBJ databases">
        <title>The extreme plant-growth-promoting properties of Pantoea phytobeneficialis PF55 revealed by functional and genomic analysis.</title>
        <authorList>
            <person name="Nascimento F.X."/>
            <person name="Marcio R.J."/>
        </authorList>
    </citation>
    <scope>NUCLEOTIDE SEQUENCE</scope>
    <source>
        <strain evidence="22">PF55</strain>
    </source>
</reference>
<dbReference type="GO" id="GO:0038023">
    <property type="term" value="F:signaling receptor activity"/>
    <property type="evidence" value="ECO:0007669"/>
    <property type="project" value="InterPro"/>
</dbReference>
<evidence type="ECO:0000256" key="17">
    <source>
        <dbReference type="RuleBase" id="RU003357"/>
    </source>
</evidence>
<feature type="chain" id="PRO_5042900521" evidence="19">
    <location>
        <begin position="28"/>
        <end position="763"/>
    </location>
</feature>
<dbReference type="NCBIfam" id="NF010051">
    <property type="entry name" value="PRK13528.1"/>
    <property type="match status" value="1"/>
</dbReference>
<geneLocation type="plasmid" evidence="24">
    <name>pmsr2d</name>
</geneLocation>
<dbReference type="Gene3D" id="2.40.170.20">
    <property type="entry name" value="TonB-dependent receptor, beta-barrel domain"/>
    <property type="match status" value="1"/>
</dbReference>
<geneLocation type="plasmid" evidence="23">
    <name>pMSR2D</name>
</geneLocation>
<keyword evidence="8" id="KW-0408">Iron</keyword>
<dbReference type="InterPro" id="IPR058134">
    <property type="entry name" value="PirA/FepA/PfeA"/>
</dbReference>
<evidence type="ECO:0000256" key="13">
    <source>
        <dbReference type="ARBA" id="ARBA00023237"/>
    </source>
</evidence>
<dbReference type="EMBL" id="CP024640">
    <property type="protein sequence ID" value="QGR10025.1"/>
    <property type="molecule type" value="Genomic_DNA"/>
</dbReference>
<evidence type="ECO:0000256" key="12">
    <source>
        <dbReference type="ARBA" id="ARBA00023170"/>
    </source>
</evidence>
<evidence type="ECO:0000256" key="19">
    <source>
        <dbReference type="SAM" id="SignalP"/>
    </source>
</evidence>
<evidence type="ECO:0000256" key="5">
    <source>
        <dbReference type="ARBA" id="ARBA00022496"/>
    </source>
</evidence>
<evidence type="ECO:0000313" key="23">
    <source>
        <dbReference type="EMBL" id="QGR10025.1"/>
    </source>
</evidence>
<evidence type="ECO:0000256" key="8">
    <source>
        <dbReference type="ARBA" id="ARBA00023004"/>
    </source>
</evidence>
<protein>
    <submittedName>
        <fullName evidence="22 23">TonB-dependent siderophore receptor</fullName>
    </submittedName>
</protein>
<dbReference type="InterPro" id="IPR036942">
    <property type="entry name" value="Beta-barrel_TonB_sf"/>
</dbReference>
<evidence type="ECO:0000256" key="3">
    <source>
        <dbReference type="ARBA" id="ARBA00022448"/>
    </source>
</evidence>
<keyword evidence="9" id="KW-0406">Ion transport</keyword>
<dbReference type="InterPro" id="IPR000531">
    <property type="entry name" value="Beta-barrel_TonB"/>
</dbReference>
<dbReference type="KEGG" id="ppho:CTZ24_26580"/>
<name>A0AAP9HAZ6_9GAMM</name>
<dbReference type="PROSITE" id="PS52016">
    <property type="entry name" value="TONB_DEPENDENT_REC_3"/>
    <property type="match status" value="1"/>
</dbReference>
<keyword evidence="3 14" id="KW-0813">Transport</keyword>
<dbReference type="EMBL" id="JAUOOM010000034">
    <property type="protein sequence ID" value="MDO6409680.1"/>
    <property type="molecule type" value="Genomic_DNA"/>
</dbReference>
<evidence type="ECO:0000256" key="7">
    <source>
        <dbReference type="ARBA" id="ARBA00022729"/>
    </source>
</evidence>
<evidence type="ECO:0000313" key="22">
    <source>
        <dbReference type="EMBL" id="MDO6409680.1"/>
    </source>
</evidence>
<dbReference type="NCBIfam" id="NF010048">
    <property type="entry name" value="PRK13524.1"/>
    <property type="match status" value="1"/>
</dbReference>
<keyword evidence="4 14" id="KW-1134">Transmembrane beta strand</keyword>
<dbReference type="Pfam" id="PF00593">
    <property type="entry name" value="TonB_dep_Rec_b-barrel"/>
    <property type="match status" value="1"/>
</dbReference>
<evidence type="ECO:0000313" key="25">
    <source>
        <dbReference type="Proteomes" id="UP001171299"/>
    </source>
</evidence>
<reference evidence="24" key="1">
    <citation type="submission" date="2017-11" db="EMBL/GenBank/DDBJ databases">
        <title>Genome sequence of Pantoea sp. MSR2.</title>
        <authorList>
            <person name="Nascimento F.X."/>
        </authorList>
    </citation>
    <scope>NUCLEOTIDE SEQUENCE [LARGE SCALE GENOMIC DNA]</scope>
    <source>
        <strain evidence="24">MSR2</strain>
        <plasmid evidence="24">pmsr2d</plasmid>
    </source>
</reference>
<reference evidence="23" key="2">
    <citation type="journal article" date="2020" name="Environ. Microbiol.">
        <title>The extreme plant-growth-promoting properties of Pantoea phytobeneficialis MSR2 revealed by functional and genomic analysis.</title>
        <authorList>
            <person name="Nascimento F.X."/>
            <person name="Hernandez A.G."/>
            <person name="Glick B.R."/>
            <person name="Rossi M.J."/>
        </authorList>
    </citation>
    <scope>NUCLEOTIDE SEQUENCE</scope>
    <source>
        <strain evidence="23">MSR2</strain>
    </source>
</reference>
<evidence type="ECO:0000256" key="14">
    <source>
        <dbReference type="PROSITE-ProRule" id="PRU01360"/>
    </source>
</evidence>
<dbReference type="InterPro" id="IPR012910">
    <property type="entry name" value="Plug_dom"/>
</dbReference>
<evidence type="ECO:0000256" key="18">
    <source>
        <dbReference type="SAM" id="MobiDB-lite"/>
    </source>
</evidence>
<keyword evidence="10 15" id="KW-0798">TonB box</keyword>
<comment type="subcellular location">
    <subcellularLocation>
        <location evidence="1 14">Cell outer membrane</location>
        <topology evidence="1 14">Multi-pass membrane protein</topology>
    </subcellularLocation>
</comment>
<keyword evidence="13 14" id="KW-0998">Cell outer membrane</keyword>
<dbReference type="InterPro" id="IPR010105">
    <property type="entry name" value="TonB_sidphr_rcpt"/>
</dbReference>
<evidence type="ECO:0000256" key="11">
    <source>
        <dbReference type="ARBA" id="ARBA00023136"/>
    </source>
</evidence>
<dbReference type="PROSITE" id="PS01156">
    <property type="entry name" value="TONB_DEPENDENT_REC_2"/>
    <property type="match status" value="1"/>
</dbReference>
<keyword evidence="7 19" id="KW-0732">Signal</keyword>
<evidence type="ECO:0000256" key="15">
    <source>
        <dbReference type="PROSITE-ProRule" id="PRU10143"/>
    </source>
</evidence>
<evidence type="ECO:0000256" key="4">
    <source>
        <dbReference type="ARBA" id="ARBA00022452"/>
    </source>
</evidence>
<keyword evidence="6 14" id="KW-0812">Transmembrane</keyword>
<sequence>MSHLIGKRKTTLSLLIGLVIHSGFSLAAETPSNVLSLQEQGAATATDADSGQKSKTEPTVNPTNEDTMVVSAKAEEKLKQQPGASLITKEDLERNPPVNDLSEIIRKMPGVNLTGNSATGSRGNNRQIDIRGMGPENTLILIDGVPVSSRSSVRYSRTGERDTRGDSNWVPPEMVDHIDVLRGPAAAHYGSGAMGGVVNIITKRPTNDWHGSLSLYTNQPEDKDEGATKRMNVSLSGPLVDDVLTMRLYGNINKTDADAYDINTNENGSYAAGREGVRNRDINTAVQWKINPQQYMDFNYAYSRQGNIYAGDTQYSNSNLSTLVPTLYGQETNRMYRQAYSVTHNGIWDWGQSKLTLSYEDTHNTRLDEGSTGKVEGMINSDTYNTSRYKTWRINNEYTIPFTLLVDNTLTLGAEWNKEQLNDPASMQETDATGIDINGVSGDPSQRSSKNSQELSAIYLEDTIDAFDATTLIPGLRFDYSDRFGSNWSPSLNIQQELGDHFTLKAGIARVFKAPNLYQSSEGYLLASSGNGCNIGGSNGCYLMGNSDLKPEISVNKEVGLQWTDEGYSAGLTYFRNDYQNKIVAGDNSLGTVSVASSWYSSTYDIYQWQNGGKALTQGLEANLTIPLVEDTLNWRTNATYMFTSKYKSTGNPLSLIPKYTVNSWLDWQMTDALSATLSWTMYGRQHPRTTAEIRKEASGLSENEVGAYAIFGVGMNYQYNKNLRFTAGVSNLLNKQIYRENEGASTYNEPGRAYYAGVTTSF</sequence>
<feature type="domain" description="TonB-dependent receptor-like beta-barrel" evidence="20">
    <location>
        <begin position="290"/>
        <end position="733"/>
    </location>
</feature>
<dbReference type="PANTHER" id="PTHR30069:SF8">
    <property type="entry name" value="TONB-DEPENDENT SIDEROPHORE RECEPTOR PROTEIN"/>
    <property type="match status" value="1"/>
</dbReference>
<feature type="region of interest" description="Disordered" evidence="18">
    <location>
        <begin position="39"/>
        <end position="66"/>
    </location>
</feature>
<dbReference type="PANTHER" id="PTHR30069">
    <property type="entry name" value="TONB-DEPENDENT OUTER MEMBRANE RECEPTOR"/>
    <property type="match status" value="1"/>
</dbReference>
<evidence type="ECO:0000313" key="24">
    <source>
        <dbReference type="Proteomes" id="UP000424872"/>
    </source>
</evidence>
<keyword evidence="5" id="KW-0410">Iron transport</keyword>
<evidence type="ECO:0000259" key="21">
    <source>
        <dbReference type="Pfam" id="PF07715"/>
    </source>
</evidence>
<dbReference type="InterPro" id="IPR010917">
    <property type="entry name" value="TonB_rcpt_CS"/>
</dbReference>
<feature type="compositionally biased region" description="Polar residues" evidence="18">
    <location>
        <begin position="39"/>
        <end position="49"/>
    </location>
</feature>
<feature type="short sequence motif" description="TonB C-terminal box" evidence="16">
    <location>
        <begin position="746"/>
        <end position="763"/>
    </location>
</feature>
<dbReference type="InterPro" id="IPR010916">
    <property type="entry name" value="TonB_box_CS"/>
</dbReference>
<dbReference type="NCBIfam" id="TIGR01783">
    <property type="entry name" value="TonB-siderophor"/>
    <property type="match status" value="1"/>
</dbReference>
<dbReference type="Proteomes" id="UP000424872">
    <property type="component" value="Plasmid pMSR2D"/>
</dbReference>
<dbReference type="Pfam" id="PF07715">
    <property type="entry name" value="Plug"/>
    <property type="match status" value="1"/>
</dbReference>
<keyword evidence="12 23" id="KW-0675">Receptor</keyword>
<gene>
    <name evidence="23" type="ORF">CTZ24_26580</name>
    <name evidence="22" type="ORF">Q3404_24185</name>
</gene>
<organism evidence="23 24">
    <name type="scientific">Pantoea phytobeneficialis</name>
    <dbReference type="NCBI Taxonomy" id="2052056"/>
    <lineage>
        <taxon>Bacteria</taxon>
        <taxon>Pseudomonadati</taxon>
        <taxon>Pseudomonadota</taxon>
        <taxon>Gammaproteobacteria</taxon>
        <taxon>Enterobacterales</taxon>
        <taxon>Erwiniaceae</taxon>
        <taxon>Pantoea</taxon>
    </lineage>
</organism>
<dbReference type="InterPro" id="IPR039426">
    <property type="entry name" value="TonB-dep_rcpt-like"/>
</dbReference>
<dbReference type="GO" id="GO:0044718">
    <property type="term" value="P:siderophore transmembrane transport"/>
    <property type="evidence" value="ECO:0007669"/>
    <property type="project" value="TreeGrafter"/>
</dbReference>
<evidence type="ECO:0000256" key="2">
    <source>
        <dbReference type="ARBA" id="ARBA00009810"/>
    </source>
</evidence>
<keyword evidence="25" id="KW-1185">Reference proteome</keyword>
<dbReference type="Gene3D" id="2.170.130.10">
    <property type="entry name" value="TonB-dependent receptor, plug domain"/>
    <property type="match status" value="1"/>
</dbReference>
<feature type="region of interest" description="Disordered" evidence="18">
    <location>
        <begin position="112"/>
        <end position="131"/>
    </location>
</feature>
<accession>A0AAP9HAZ6</accession>
<keyword evidence="23" id="KW-0614">Plasmid</keyword>
<dbReference type="GO" id="GO:0015344">
    <property type="term" value="F:siderophore uptake transmembrane transporter activity"/>
    <property type="evidence" value="ECO:0007669"/>
    <property type="project" value="TreeGrafter"/>
</dbReference>
<dbReference type="PROSITE" id="PS00430">
    <property type="entry name" value="TONB_DEPENDENT_REC_1"/>
    <property type="match status" value="1"/>
</dbReference>
<evidence type="ECO:0000256" key="1">
    <source>
        <dbReference type="ARBA" id="ARBA00004571"/>
    </source>
</evidence>
<evidence type="ECO:0000256" key="6">
    <source>
        <dbReference type="ARBA" id="ARBA00022692"/>
    </source>
</evidence>
<keyword evidence="11 14" id="KW-0472">Membrane</keyword>
<dbReference type="SUPFAM" id="SSF56935">
    <property type="entry name" value="Porins"/>
    <property type="match status" value="1"/>
</dbReference>
<comment type="similarity">
    <text evidence="2 14 17">Belongs to the TonB-dependent receptor family.</text>
</comment>